<sequence>MNLLVDAGNTRIKFGWCCAANPTSTIPNLAVLPDQLNELPALLTQAGAPLSYWKSQPAKIHAIGVNVAGGAIQRRLEQAIAALGFTHIEWLSSQESRYGLRNRYAVASQLGTDRWVALLGLHAHTLSDNTLSSQPLILASFGTATTVDTLSPQNQQKEREFPGGLILPGPSLMLQSLHQSTAQLPLAGGPSLAYPQDTLSAISSGVAASQVGAVLRQWHQGLLHYGRAPSVYLSGGGLDLIYPELQQALQQAYQQLGLRSTSATLLPVPVLQGMAYILSLHKLSLAPRT</sequence>
<comment type="subunit">
    <text evidence="5 16">Homodimer.</text>
</comment>
<evidence type="ECO:0000256" key="6">
    <source>
        <dbReference type="ARBA" id="ARBA00012102"/>
    </source>
</evidence>
<dbReference type="PANTHER" id="PTHR34265">
    <property type="entry name" value="TYPE III PANTOTHENATE KINASE"/>
    <property type="match status" value="1"/>
</dbReference>
<feature type="binding site" evidence="16">
    <location>
        <position position="104"/>
    </location>
    <ligand>
        <name>substrate</name>
    </ligand>
</feature>
<comment type="similarity">
    <text evidence="14 16">Belongs to the type III pantothenate kinase family.</text>
</comment>
<name>A0ABT8EEE7_9BURK</name>
<gene>
    <name evidence="16" type="primary">coaX</name>
    <name evidence="17" type="ORF">LMS43_00055</name>
</gene>
<keyword evidence="18" id="KW-1185">Reference proteome</keyword>
<dbReference type="InterPro" id="IPR043129">
    <property type="entry name" value="ATPase_NBD"/>
</dbReference>
<comment type="pathway">
    <text evidence="4 16">Cofactor biosynthesis; coenzyme A biosynthesis; CoA from (R)-pantothenate: step 1/5.</text>
</comment>
<dbReference type="EMBL" id="JAJHNU010000001">
    <property type="protein sequence ID" value="MDN4119670.1"/>
    <property type="molecule type" value="Genomic_DNA"/>
</dbReference>
<keyword evidence="13 16" id="KW-0173">Coenzyme A biosynthesis</keyword>
<keyword evidence="12 16" id="KW-0630">Potassium</keyword>
<evidence type="ECO:0000256" key="8">
    <source>
        <dbReference type="ARBA" id="ARBA00022679"/>
    </source>
</evidence>
<comment type="catalytic activity">
    <reaction evidence="1 16">
        <text>(R)-pantothenate + ATP = (R)-4'-phosphopantothenate + ADP + H(+)</text>
        <dbReference type="Rhea" id="RHEA:16373"/>
        <dbReference type="ChEBI" id="CHEBI:10986"/>
        <dbReference type="ChEBI" id="CHEBI:15378"/>
        <dbReference type="ChEBI" id="CHEBI:29032"/>
        <dbReference type="ChEBI" id="CHEBI:30616"/>
        <dbReference type="ChEBI" id="CHEBI:456216"/>
        <dbReference type="EC" id="2.7.1.33"/>
    </reaction>
</comment>
<evidence type="ECO:0000256" key="15">
    <source>
        <dbReference type="ARBA" id="ARBA00040883"/>
    </source>
</evidence>
<comment type="subcellular location">
    <subcellularLocation>
        <location evidence="3 16">Cytoplasm</location>
    </subcellularLocation>
</comment>
<dbReference type="EC" id="2.7.1.33" evidence="6 16"/>
<evidence type="ECO:0000256" key="5">
    <source>
        <dbReference type="ARBA" id="ARBA00011738"/>
    </source>
</evidence>
<evidence type="ECO:0000313" key="17">
    <source>
        <dbReference type="EMBL" id="MDN4119670.1"/>
    </source>
</evidence>
<comment type="caution">
    <text evidence="16">Lacks conserved residue(s) required for the propagation of feature annotation.</text>
</comment>
<dbReference type="GO" id="GO:0004594">
    <property type="term" value="F:pantothenate kinase activity"/>
    <property type="evidence" value="ECO:0007669"/>
    <property type="project" value="UniProtKB-EC"/>
</dbReference>
<dbReference type="PANTHER" id="PTHR34265:SF1">
    <property type="entry name" value="TYPE III PANTOTHENATE KINASE"/>
    <property type="match status" value="1"/>
</dbReference>
<evidence type="ECO:0000256" key="3">
    <source>
        <dbReference type="ARBA" id="ARBA00004496"/>
    </source>
</evidence>
<evidence type="ECO:0000256" key="9">
    <source>
        <dbReference type="ARBA" id="ARBA00022741"/>
    </source>
</evidence>
<comment type="cofactor">
    <cofactor evidence="16">
        <name>NH4(+)</name>
        <dbReference type="ChEBI" id="CHEBI:28938"/>
    </cofactor>
    <cofactor evidence="16">
        <name>K(+)</name>
        <dbReference type="ChEBI" id="CHEBI:29103"/>
    </cofactor>
    <text evidence="16">A monovalent cation. Ammonium or potassium.</text>
</comment>
<organism evidence="17 18">
    <name type="scientific">Alcaligenes endophyticus</name>
    <dbReference type="NCBI Taxonomy" id="1929088"/>
    <lineage>
        <taxon>Bacteria</taxon>
        <taxon>Pseudomonadati</taxon>
        <taxon>Pseudomonadota</taxon>
        <taxon>Betaproteobacteria</taxon>
        <taxon>Burkholderiales</taxon>
        <taxon>Alcaligenaceae</taxon>
        <taxon>Alcaligenes</taxon>
    </lineage>
</organism>
<evidence type="ECO:0000256" key="1">
    <source>
        <dbReference type="ARBA" id="ARBA00001206"/>
    </source>
</evidence>
<evidence type="ECO:0000256" key="2">
    <source>
        <dbReference type="ARBA" id="ARBA00001958"/>
    </source>
</evidence>
<evidence type="ECO:0000256" key="13">
    <source>
        <dbReference type="ARBA" id="ARBA00022993"/>
    </source>
</evidence>
<feature type="binding site" evidence="16">
    <location>
        <begin position="111"/>
        <end position="114"/>
    </location>
    <ligand>
        <name>substrate</name>
    </ligand>
</feature>
<keyword evidence="11 16" id="KW-0067">ATP-binding</keyword>
<evidence type="ECO:0000256" key="14">
    <source>
        <dbReference type="ARBA" id="ARBA00038036"/>
    </source>
</evidence>
<proteinExistence type="inferred from homology"/>
<feature type="active site" description="Proton acceptor" evidence="16">
    <location>
        <position position="113"/>
    </location>
</feature>
<feature type="binding site" evidence="16">
    <location>
        <begin position="6"/>
        <end position="13"/>
    </location>
    <ligand>
        <name>ATP</name>
        <dbReference type="ChEBI" id="CHEBI:30616"/>
    </ligand>
</feature>
<evidence type="ECO:0000313" key="18">
    <source>
        <dbReference type="Proteomes" id="UP001168613"/>
    </source>
</evidence>
<comment type="function">
    <text evidence="16">Catalyzes the phosphorylation of pantothenate (Pan), the first step in CoA biosynthesis.</text>
</comment>
<dbReference type="Proteomes" id="UP001168613">
    <property type="component" value="Unassembled WGS sequence"/>
</dbReference>
<protein>
    <recommendedName>
        <fullName evidence="15 16">Type III pantothenate kinase</fullName>
        <ecNumber evidence="6 16">2.7.1.33</ecNumber>
    </recommendedName>
    <alternativeName>
        <fullName evidence="16">PanK-III</fullName>
    </alternativeName>
    <alternativeName>
        <fullName evidence="16">Pantothenic acid kinase</fullName>
    </alternativeName>
</protein>
<feature type="binding site" evidence="16">
    <location>
        <position position="143"/>
    </location>
    <ligand>
        <name>ATP</name>
        <dbReference type="ChEBI" id="CHEBI:30616"/>
    </ligand>
</feature>
<dbReference type="RefSeq" id="WP_266124589.1">
    <property type="nucleotide sequence ID" value="NZ_JAJHNU010000001.1"/>
</dbReference>
<accession>A0ABT8EEE7</accession>
<keyword evidence="8 16" id="KW-0808">Transferase</keyword>
<comment type="caution">
    <text evidence="17">The sequence shown here is derived from an EMBL/GenBank/DDBJ whole genome shotgun (WGS) entry which is preliminary data.</text>
</comment>
<dbReference type="Gene3D" id="3.30.420.40">
    <property type="match status" value="2"/>
</dbReference>
<evidence type="ECO:0000256" key="7">
    <source>
        <dbReference type="ARBA" id="ARBA00022490"/>
    </source>
</evidence>
<keyword evidence="7 16" id="KW-0963">Cytoplasm</keyword>
<dbReference type="HAMAP" id="MF_01274">
    <property type="entry name" value="Pantothen_kinase_3"/>
    <property type="match status" value="1"/>
</dbReference>
<keyword evidence="10 16" id="KW-0418">Kinase</keyword>
<evidence type="ECO:0000256" key="10">
    <source>
        <dbReference type="ARBA" id="ARBA00022777"/>
    </source>
</evidence>
<feature type="binding site" evidence="16">
    <location>
        <position position="198"/>
    </location>
    <ligand>
        <name>substrate</name>
    </ligand>
</feature>
<dbReference type="Pfam" id="PF03309">
    <property type="entry name" value="Pan_kinase"/>
    <property type="match status" value="1"/>
</dbReference>
<evidence type="ECO:0000256" key="16">
    <source>
        <dbReference type="HAMAP-Rule" id="MF_01274"/>
    </source>
</evidence>
<evidence type="ECO:0000256" key="11">
    <source>
        <dbReference type="ARBA" id="ARBA00022840"/>
    </source>
</evidence>
<evidence type="ECO:0000256" key="12">
    <source>
        <dbReference type="ARBA" id="ARBA00022958"/>
    </source>
</evidence>
<dbReference type="InterPro" id="IPR004619">
    <property type="entry name" value="Type_III_PanK"/>
</dbReference>
<keyword evidence="9 16" id="KW-0547">Nucleotide-binding</keyword>
<comment type="cofactor">
    <cofactor evidence="2">
        <name>K(+)</name>
        <dbReference type="ChEBI" id="CHEBI:29103"/>
    </cofactor>
</comment>
<dbReference type="SUPFAM" id="SSF53067">
    <property type="entry name" value="Actin-like ATPase domain"/>
    <property type="match status" value="2"/>
</dbReference>
<reference evidence="17" key="1">
    <citation type="submission" date="2021-11" db="EMBL/GenBank/DDBJ databases">
        <title>Draft genome sequence of Alcaligenes endophyticus type strain CCUG 75668T.</title>
        <authorList>
            <person name="Salva-Serra F."/>
            <person name="Duran R.E."/>
            <person name="Seeger M."/>
            <person name="Moore E.R.B."/>
            <person name="Jaen-Luchoro D."/>
        </authorList>
    </citation>
    <scope>NUCLEOTIDE SEQUENCE</scope>
    <source>
        <strain evidence="17">CCUG 75668</strain>
    </source>
</reference>
<evidence type="ECO:0000256" key="4">
    <source>
        <dbReference type="ARBA" id="ARBA00005225"/>
    </source>
</evidence>
<dbReference type="CDD" id="cd24015">
    <property type="entry name" value="ASKHA_NBD_PanK-III"/>
    <property type="match status" value="1"/>
</dbReference>